<dbReference type="SUPFAM" id="SSF53850">
    <property type="entry name" value="Periplasmic binding protein-like II"/>
    <property type="match status" value="1"/>
</dbReference>
<dbReference type="AlphaFoldDB" id="A0A366CYT0"/>
<evidence type="ECO:0000313" key="1">
    <source>
        <dbReference type="EMBL" id="RBO82982.1"/>
    </source>
</evidence>
<reference evidence="1 2" key="1">
    <citation type="submission" date="2018-06" db="EMBL/GenBank/DDBJ databases">
        <title>Genomic Encyclopedia of Type Strains, Phase IV (KMG-IV): sequencing the most valuable type-strain genomes for metagenomic binning, comparative biology and taxonomic classification.</title>
        <authorList>
            <person name="Goeker M."/>
        </authorList>
    </citation>
    <scope>NUCLEOTIDE SEQUENCE [LARGE SCALE GENOMIC DNA]</scope>
    <source>
        <strain evidence="1 2">DSM 44599</strain>
    </source>
</reference>
<dbReference type="PANTHER" id="PTHR42941">
    <property type="entry name" value="SLL1037 PROTEIN"/>
    <property type="match status" value="1"/>
</dbReference>
<dbReference type="RefSeq" id="WP_232331828.1">
    <property type="nucleotide sequence ID" value="NZ_QNRE01000021.1"/>
</dbReference>
<dbReference type="PROSITE" id="PS51257">
    <property type="entry name" value="PROKAR_LIPOPROTEIN"/>
    <property type="match status" value="1"/>
</dbReference>
<dbReference type="PANTHER" id="PTHR42941:SF1">
    <property type="entry name" value="SLL1037 PROTEIN"/>
    <property type="match status" value="1"/>
</dbReference>
<dbReference type="EMBL" id="QNRE01000021">
    <property type="protein sequence ID" value="RBO82982.1"/>
    <property type="molecule type" value="Genomic_DNA"/>
</dbReference>
<evidence type="ECO:0008006" key="3">
    <source>
        <dbReference type="Google" id="ProtNLM"/>
    </source>
</evidence>
<dbReference type="Proteomes" id="UP000252586">
    <property type="component" value="Unassembled WGS sequence"/>
</dbReference>
<dbReference type="Gene3D" id="3.40.190.10">
    <property type="entry name" value="Periplasmic binding protein-like II"/>
    <property type="match status" value="2"/>
</dbReference>
<comment type="caution">
    <text evidence="1">The sequence shown here is derived from an EMBL/GenBank/DDBJ whole genome shotgun (WGS) entry which is preliminary data.</text>
</comment>
<sequence length="337" mass="34932">MIASIRNRKRGLAVPVAVTAIALVLSSCGGRQDRSTGDATAEGCEPTSAQLTIATGNSTGVYYVLGGGIASLISSETPIRATAAETGASLQNIQQVVDGSYDIAFSLADTAADAATGTGSFTEKQPIQALGRIYSNYTQVVVRADSGINSIADMRGKVISTGSPKSGTEVIANRLLEAAGLNPADDIQAQRLDLAKTVDGLKDGSIQGFFWSGGLPTPNLTDLFTSQPDVARFLDITPLLPRMQEINPVYAQGSIPAGTYRLGADVPTIVVPNVLVVKDDFPANNACAITKLVWENKDRLAQVHPSAGDLDPVIAQDTDPIPLAPGAQEALSGLAGD</sequence>
<dbReference type="Pfam" id="PF16868">
    <property type="entry name" value="NMT1_3"/>
    <property type="match status" value="1"/>
</dbReference>
<keyword evidence="2" id="KW-1185">Reference proteome</keyword>
<name>A0A366CYT0_9NOCA</name>
<dbReference type="CDD" id="cd13569">
    <property type="entry name" value="PBP2_TAXI_TRAP_like_1"/>
    <property type="match status" value="1"/>
</dbReference>
<evidence type="ECO:0000313" key="2">
    <source>
        <dbReference type="Proteomes" id="UP000252586"/>
    </source>
</evidence>
<dbReference type="InterPro" id="IPR011852">
    <property type="entry name" value="TRAP_TAXI"/>
</dbReference>
<gene>
    <name evidence="1" type="ORF">DFR74_12172</name>
</gene>
<protein>
    <recommendedName>
        <fullName evidence="3">TRAP transporter TAXI family solute receptor</fullName>
    </recommendedName>
</protein>
<dbReference type="NCBIfam" id="TIGR02122">
    <property type="entry name" value="TRAP_TAXI"/>
    <property type="match status" value="1"/>
</dbReference>
<dbReference type="STRING" id="1210090.GCA_001613185_04768"/>
<accession>A0A366CYT0</accession>
<organism evidence="1 2">
    <name type="scientific">Nocardia puris</name>
    <dbReference type="NCBI Taxonomy" id="208602"/>
    <lineage>
        <taxon>Bacteria</taxon>
        <taxon>Bacillati</taxon>
        <taxon>Actinomycetota</taxon>
        <taxon>Actinomycetes</taxon>
        <taxon>Mycobacteriales</taxon>
        <taxon>Nocardiaceae</taxon>
        <taxon>Nocardia</taxon>
    </lineage>
</organism>
<proteinExistence type="predicted"/>